<feature type="transmembrane region" description="Helical" evidence="11">
    <location>
        <begin position="89"/>
        <end position="108"/>
    </location>
</feature>
<keyword evidence="8 11" id="KW-1133">Transmembrane helix</keyword>
<keyword evidence="5" id="KW-0808">Transferase</keyword>
<evidence type="ECO:0000256" key="4">
    <source>
        <dbReference type="ARBA" id="ARBA00022676"/>
    </source>
</evidence>
<dbReference type="InterPro" id="IPR005599">
    <property type="entry name" value="GPI_mannosylTrfase"/>
</dbReference>
<dbReference type="AlphaFoldDB" id="A0AAX4H9A9"/>
<feature type="transmembrane region" description="Helical" evidence="11">
    <location>
        <begin position="363"/>
        <end position="385"/>
    </location>
</feature>
<feature type="transmembrane region" description="Helical" evidence="11">
    <location>
        <begin position="195"/>
        <end position="212"/>
    </location>
</feature>
<keyword evidence="9 11" id="KW-0472">Membrane</keyword>
<name>A0AAX4H9A9_9ASCO</name>
<comment type="similarity">
    <text evidence="10">Belongs to the glycosyltransferase 22 family. PIGZ subfamily.</text>
</comment>
<evidence type="ECO:0000256" key="1">
    <source>
        <dbReference type="ARBA" id="ARBA00004477"/>
    </source>
</evidence>
<evidence type="ECO:0000256" key="3">
    <source>
        <dbReference type="ARBA" id="ARBA00022502"/>
    </source>
</evidence>
<feature type="transmembrane region" description="Helical" evidence="11">
    <location>
        <begin position="64"/>
        <end position="83"/>
    </location>
</feature>
<reference evidence="12 13" key="1">
    <citation type="submission" date="2023-10" db="EMBL/GenBank/DDBJ databases">
        <title>Draft Genome Sequence of Candida saopaulonensis from a very Premature Infant with Sepsis.</title>
        <authorList>
            <person name="Ning Y."/>
            <person name="Dai R."/>
            <person name="Xiao M."/>
            <person name="Xu Y."/>
            <person name="Yan Q."/>
            <person name="Zhang L."/>
        </authorList>
    </citation>
    <scope>NUCLEOTIDE SEQUENCE [LARGE SCALE GENOMIC DNA]</scope>
    <source>
        <strain evidence="12 13">19XY460</strain>
    </source>
</reference>
<organism evidence="12 13">
    <name type="scientific">Australozyma saopauloensis</name>
    <dbReference type="NCBI Taxonomy" id="291208"/>
    <lineage>
        <taxon>Eukaryota</taxon>
        <taxon>Fungi</taxon>
        <taxon>Dikarya</taxon>
        <taxon>Ascomycota</taxon>
        <taxon>Saccharomycotina</taxon>
        <taxon>Pichiomycetes</taxon>
        <taxon>Metschnikowiaceae</taxon>
        <taxon>Australozyma</taxon>
    </lineage>
</organism>
<keyword evidence="7 11" id="KW-0256">Endoplasmic reticulum</keyword>
<keyword evidence="3" id="KW-0337">GPI-anchor biosynthesis</keyword>
<evidence type="ECO:0000256" key="2">
    <source>
        <dbReference type="ARBA" id="ARBA00004687"/>
    </source>
</evidence>
<proteinExistence type="inferred from homology"/>
<dbReference type="EMBL" id="CP138895">
    <property type="protein sequence ID" value="WPK24285.1"/>
    <property type="molecule type" value="Genomic_DNA"/>
</dbReference>
<evidence type="ECO:0000256" key="11">
    <source>
        <dbReference type="RuleBase" id="RU363075"/>
    </source>
</evidence>
<comment type="pathway">
    <text evidence="2">Glycolipid biosynthesis; glycosylphosphatidylinositol-anchor biosynthesis.</text>
</comment>
<protein>
    <recommendedName>
        <fullName evidence="11">Mannosyltransferase</fullName>
        <ecNumber evidence="11">2.4.1.-</ecNumber>
    </recommendedName>
</protein>
<dbReference type="PANTHER" id="PTHR22760">
    <property type="entry name" value="GLYCOSYLTRANSFERASE"/>
    <property type="match status" value="1"/>
</dbReference>
<comment type="subcellular location">
    <subcellularLocation>
        <location evidence="1 11">Endoplasmic reticulum membrane</location>
        <topology evidence="1 11">Multi-pass membrane protein</topology>
    </subcellularLocation>
</comment>
<feature type="transmembrane region" description="Helical" evidence="11">
    <location>
        <begin position="219"/>
        <end position="238"/>
    </location>
</feature>
<sequence>MFLLNWRNIYICSIGLRFFFALANSYIHPDEHFQAFEPLAALIFGYNTHLPWEFTDAYPARSMAPLFIVYYPMMLLACLAGLGPMQTWYLVRLTLMVVSWMVTDWVLYKMLPTKQERIKAIFFVLTSYVLLVYQSHTFSNSVETVLVMAVVYLINELRFLRSIPKEQYSVAEVAYAGLLIGALSAFGIFNRVSFPAFVLLPAIFLVGAALQWPVLIPCLFGAFSFMTFCCVIVDTAFYQNIPVMTVLHELGKRSWIGYTITPLNNLVYNTLVDNLSTHGLHPYYTHVLINLPQLLGPGLLFLFAKGKNVYWKTTPFLSAAGGALFLSLIPHQELRFLVPTVPLLCACFDLTVFERFTKLNVSLVSWTLNLWLLFNAALAVLMGVFHQGGVVPAMDYFHHMDSQPASIVFWRTYMAPTWMLGDTNNSTQFAVINDDSALLVLDKSKLYTLVDTMGMLFETLQDVLNQSKQALKELYVVMPIASFSELFSEKQYELVWSYRYHMDLDHLDFSNLGSLQPGLGIYRSLL</sequence>
<evidence type="ECO:0000256" key="10">
    <source>
        <dbReference type="ARBA" id="ARBA00038466"/>
    </source>
</evidence>
<dbReference type="Pfam" id="PF03901">
    <property type="entry name" value="Glyco_transf_22"/>
    <property type="match status" value="1"/>
</dbReference>
<evidence type="ECO:0000313" key="13">
    <source>
        <dbReference type="Proteomes" id="UP001338582"/>
    </source>
</evidence>
<evidence type="ECO:0000256" key="6">
    <source>
        <dbReference type="ARBA" id="ARBA00022692"/>
    </source>
</evidence>
<evidence type="ECO:0000256" key="5">
    <source>
        <dbReference type="ARBA" id="ARBA00022679"/>
    </source>
</evidence>
<dbReference type="PANTHER" id="PTHR22760:SF3">
    <property type="entry name" value="GPI MANNOSYLTRANSFERASE 4"/>
    <property type="match status" value="1"/>
</dbReference>
<dbReference type="KEGG" id="asau:88172618"/>
<evidence type="ECO:0000313" key="12">
    <source>
        <dbReference type="EMBL" id="WPK24285.1"/>
    </source>
</evidence>
<gene>
    <name evidence="12" type="ORF">PUMCH_001553</name>
</gene>
<feature type="transmembrane region" description="Helical" evidence="11">
    <location>
        <begin position="172"/>
        <end position="189"/>
    </location>
</feature>
<dbReference type="GeneID" id="88172618"/>
<evidence type="ECO:0000256" key="7">
    <source>
        <dbReference type="ARBA" id="ARBA00022824"/>
    </source>
</evidence>
<accession>A0AAX4H9A9</accession>
<keyword evidence="6 11" id="KW-0812">Transmembrane</keyword>
<dbReference type="EC" id="2.4.1.-" evidence="11"/>
<evidence type="ECO:0000256" key="9">
    <source>
        <dbReference type="ARBA" id="ARBA00023136"/>
    </source>
</evidence>
<keyword evidence="13" id="KW-1185">Reference proteome</keyword>
<evidence type="ECO:0000256" key="8">
    <source>
        <dbReference type="ARBA" id="ARBA00022989"/>
    </source>
</evidence>
<dbReference type="GO" id="GO:0006506">
    <property type="term" value="P:GPI anchor biosynthetic process"/>
    <property type="evidence" value="ECO:0007669"/>
    <property type="project" value="UniProtKB-KW"/>
</dbReference>
<feature type="transmembrane region" description="Helical" evidence="11">
    <location>
        <begin position="283"/>
        <end position="302"/>
    </location>
</feature>
<dbReference type="RefSeq" id="XP_062876668.1">
    <property type="nucleotide sequence ID" value="XM_063020598.1"/>
</dbReference>
<feature type="transmembrane region" description="Helical" evidence="11">
    <location>
        <begin position="120"/>
        <end position="136"/>
    </location>
</feature>
<dbReference type="GO" id="GO:0005789">
    <property type="term" value="C:endoplasmic reticulum membrane"/>
    <property type="evidence" value="ECO:0007669"/>
    <property type="project" value="UniProtKB-SubCell"/>
</dbReference>
<keyword evidence="4 11" id="KW-0328">Glycosyltransferase</keyword>
<dbReference type="Proteomes" id="UP001338582">
    <property type="component" value="Chromosome 2"/>
</dbReference>
<dbReference type="GO" id="GO:0000026">
    <property type="term" value="F:alpha-1,2-mannosyltransferase activity"/>
    <property type="evidence" value="ECO:0007669"/>
    <property type="project" value="TreeGrafter"/>
</dbReference>